<evidence type="ECO:0000256" key="18">
    <source>
        <dbReference type="ARBA" id="ARBA00049504"/>
    </source>
</evidence>
<dbReference type="Proteomes" id="UP000759443">
    <property type="component" value="Unassembled WGS sequence"/>
</dbReference>
<evidence type="ECO:0000256" key="3">
    <source>
        <dbReference type="ARBA" id="ARBA00004663"/>
    </source>
</evidence>
<feature type="transmembrane region" description="Helical" evidence="19">
    <location>
        <begin position="142"/>
        <end position="167"/>
    </location>
</feature>
<dbReference type="RefSeq" id="WP_209945184.1">
    <property type="nucleotide sequence ID" value="NZ_JAGGJU010000006.1"/>
</dbReference>
<dbReference type="PANTHER" id="PTHR34148:SF1">
    <property type="entry name" value="ADENOSYLCOBINAMIDE-GDP RIBAZOLETRANSFERASE"/>
    <property type="match status" value="1"/>
</dbReference>
<feature type="transmembrane region" description="Helical" evidence="19">
    <location>
        <begin position="213"/>
        <end position="231"/>
    </location>
</feature>
<evidence type="ECO:0000256" key="6">
    <source>
        <dbReference type="ARBA" id="ARBA00015850"/>
    </source>
</evidence>
<evidence type="ECO:0000256" key="7">
    <source>
        <dbReference type="ARBA" id="ARBA00022475"/>
    </source>
</evidence>
<organism evidence="20 21">
    <name type="scientific">Rhizobium halophytocola</name>
    <dbReference type="NCBI Taxonomy" id="735519"/>
    <lineage>
        <taxon>Bacteria</taxon>
        <taxon>Pseudomonadati</taxon>
        <taxon>Pseudomonadota</taxon>
        <taxon>Alphaproteobacteria</taxon>
        <taxon>Hyphomicrobiales</taxon>
        <taxon>Rhizobiaceae</taxon>
        <taxon>Rhizobium/Agrobacterium group</taxon>
        <taxon>Rhizobium</taxon>
    </lineage>
</organism>
<keyword evidence="13 19" id="KW-0472">Membrane</keyword>
<evidence type="ECO:0000256" key="15">
    <source>
        <dbReference type="ARBA" id="ARBA00032605"/>
    </source>
</evidence>
<comment type="similarity">
    <text evidence="4 19">Belongs to the CobS family.</text>
</comment>
<dbReference type="EC" id="2.7.8.26" evidence="5 19"/>
<evidence type="ECO:0000256" key="10">
    <source>
        <dbReference type="ARBA" id="ARBA00022692"/>
    </source>
</evidence>
<dbReference type="HAMAP" id="MF_00719">
    <property type="entry name" value="CobS"/>
    <property type="match status" value="1"/>
</dbReference>
<evidence type="ECO:0000256" key="9">
    <source>
        <dbReference type="ARBA" id="ARBA00022679"/>
    </source>
</evidence>
<dbReference type="PANTHER" id="PTHR34148">
    <property type="entry name" value="ADENOSYLCOBINAMIDE-GDP RIBAZOLETRANSFERASE"/>
    <property type="match status" value="1"/>
</dbReference>
<comment type="function">
    <text evidence="14 19">Joins adenosylcobinamide-GDP and alpha-ribazole to generate adenosylcobalamin (Ado-cobalamin). Also synthesizes adenosylcobalamin 5'-phosphate from adenosylcobinamide-GDP and alpha-ribazole 5'-phosphate.</text>
</comment>
<protein>
    <recommendedName>
        <fullName evidence="6 19">Adenosylcobinamide-GDP ribazoletransferase</fullName>
        <ecNumber evidence="5 19">2.7.8.26</ecNumber>
    </recommendedName>
    <alternativeName>
        <fullName evidence="16 19">Cobalamin synthase</fullName>
    </alternativeName>
    <alternativeName>
        <fullName evidence="15 19">Cobalamin-5'-phosphate synthase</fullName>
    </alternativeName>
</protein>
<keyword evidence="7 19" id="KW-1003">Cell membrane</keyword>
<evidence type="ECO:0000256" key="14">
    <source>
        <dbReference type="ARBA" id="ARBA00025228"/>
    </source>
</evidence>
<evidence type="ECO:0000313" key="20">
    <source>
        <dbReference type="EMBL" id="MBP1850934.1"/>
    </source>
</evidence>
<comment type="subcellular location">
    <subcellularLocation>
        <location evidence="2 19">Cell membrane</location>
        <topology evidence="2 19">Multi-pass membrane protein</topology>
    </subcellularLocation>
</comment>
<evidence type="ECO:0000256" key="12">
    <source>
        <dbReference type="ARBA" id="ARBA00022989"/>
    </source>
</evidence>
<dbReference type="GO" id="GO:0051073">
    <property type="term" value="F:adenosylcobinamide-GDP ribazoletransferase activity"/>
    <property type="evidence" value="ECO:0007669"/>
    <property type="project" value="UniProtKB-EC"/>
</dbReference>
<comment type="catalytic activity">
    <reaction evidence="17 19">
        <text>alpha-ribazole + adenosylcob(III)inamide-GDP = adenosylcob(III)alamin + GMP + H(+)</text>
        <dbReference type="Rhea" id="RHEA:16049"/>
        <dbReference type="ChEBI" id="CHEBI:10329"/>
        <dbReference type="ChEBI" id="CHEBI:15378"/>
        <dbReference type="ChEBI" id="CHEBI:18408"/>
        <dbReference type="ChEBI" id="CHEBI:58115"/>
        <dbReference type="ChEBI" id="CHEBI:60487"/>
        <dbReference type="EC" id="2.7.8.26"/>
    </reaction>
</comment>
<evidence type="ECO:0000256" key="19">
    <source>
        <dbReference type="HAMAP-Rule" id="MF_00719"/>
    </source>
</evidence>
<proteinExistence type="inferred from homology"/>
<keyword evidence="8 19" id="KW-0169">Cobalamin biosynthesis</keyword>
<comment type="cofactor">
    <cofactor evidence="1 19">
        <name>Mg(2+)</name>
        <dbReference type="ChEBI" id="CHEBI:18420"/>
    </cofactor>
</comment>
<evidence type="ECO:0000256" key="13">
    <source>
        <dbReference type="ARBA" id="ARBA00023136"/>
    </source>
</evidence>
<keyword evidence="21" id="KW-1185">Reference proteome</keyword>
<dbReference type="EMBL" id="JAGGJU010000006">
    <property type="protein sequence ID" value="MBP1850934.1"/>
    <property type="molecule type" value="Genomic_DNA"/>
</dbReference>
<evidence type="ECO:0000256" key="2">
    <source>
        <dbReference type="ARBA" id="ARBA00004651"/>
    </source>
</evidence>
<keyword evidence="12 19" id="KW-1133">Transmembrane helix</keyword>
<comment type="caution">
    <text evidence="20">The sequence shown here is derived from an EMBL/GenBank/DDBJ whole genome shotgun (WGS) entry which is preliminary data.</text>
</comment>
<dbReference type="InterPro" id="IPR003805">
    <property type="entry name" value="CobS"/>
</dbReference>
<keyword evidence="11 19" id="KW-0460">Magnesium</keyword>
<comment type="pathway">
    <text evidence="3 19">Cofactor biosynthesis; adenosylcobalamin biosynthesis; adenosylcobalamin from cob(II)yrinate a,c-diamide: step 7/7.</text>
</comment>
<gene>
    <name evidence="19" type="primary">cobS</name>
    <name evidence="20" type="ORF">J2Z17_002377</name>
</gene>
<evidence type="ECO:0000256" key="11">
    <source>
        <dbReference type="ARBA" id="ARBA00022842"/>
    </source>
</evidence>
<comment type="caution">
    <text evidence="19">Lacks conserved residue(s) required for the propagation of feature annotation.</text>
</comment>
<feature type="transmembrane region" description="Helical" evidence="19">
    <location>
        <begin position="114"/>
        <end position="136"/>
    </location>
</feature>
<evidence type="ECO:0000313" key="21">
    <source>
        <dbReference type="Proteomes" id="UP000759443"/>
    </source>
</evidence>
<evidence type="ECO:0000256" key="16">
    <source>
        <dbReference type="ARBA" id="ARBA00032853"/>
    </source>
</evidence>
<evidence type="ECO:0000256" key="4">
    <source>
        <dbReference type="ARBA" id="ARBA00010561"/>
    </source>
</evidence>
<reference evidence="20 21" key="1">
    <citation type="submission" date="2021-03" db="EMBL/GenBank/DDBJ databases">
        <title>Genomic Encyclopedia of Type Strains, Phase IV (KMG-IV): sequencing the most valuable type-strain genomes for metagenomic binning, comparative biology and taxonomic classification.</title>
        <authorList>
            <person name="Goeker M."/>
        </authorList>
    </citation>
    <scope>NUCLEOTIDE SEQUENCE [LARGE SCALE GENOMIC DNA]</scope>
    <source>
        <strain evidence="20 21">DSM 21600</strain>
    </source>
</reference>
<accession>A0ABS4DZ15</accession>
<evidence type="ECO:0000256" key="17">
    <source>
        <dbReference type="ARBA" id="ARBA00048623"/>
    </source>
</evidence>
<name>A0ABS4DZ15_9HYPH</name>
<evidence type="ECO:0000256" key="5">
    <source>
        <dbReference type="ARBA" id="ARBA00013200"/>
    </source>
</evidence>
<evidence type="ECO:0000256" key="1">
    <source>
        <dbReference type="ARBA" id="ARBA00001946"/>
    </source>
</evidence>
<dbReference type="Pfam" id="PF02654">
    <property type="entry name" value="CobS"/>
    <property type="match status" value="1"/>
</dbReference>
<comment type="catalytic activity">
    <reaction evidence="18 19">
        <text>alpha-ribazole 5'-phosphate + adenosylcob(III)inamide-GDP = adenosylcob(III)alamin 5'-phosphate + GMP + H(+)</text>
        <dbReference type="Rhea" id="RHEA:23560"/>
        <dbReference type="ChEBI" id="CHEBI:15378"/>
        <dbReference type="ChEBI" id="CHEBI:57918"/>
        <dbReference type="ChEBI" id="CHEBI:58115"/>
        <dbReference type="ChEBI" id="CHEBI:60487"/>
        <dbReference type="ChEBI" id="CHEBI:60493"/>
        <dbReference type="EC" id="2.7.8.26"/>
    </reaction>
</comment>
<keyword evidence="10 19" id="KW-0812">Transmembrane</keyword>
<sequence>MDLDGYFRDTGRALAFLTRLPVPAVAFEGRPSSLSQQSATFPVAGAIAALPSALLFGLLLGAGCNGLLTALLAVVLQIAISGALHEDGLADCADGLGGGGDREQRLSIMKDSRVGTYGVIALIVSIGLRVAALAAIGTVLTAFATALVLPVVAALSRAAMVWHWHALASARPPGAGVAAGAGVPDKDATLAAVAVAALMAVASMVLALPFHGLIVAILATVAATFAFTSRVRSLLDGHTGDTIGGCQQVAEVAALACLALVV</sequence>
<keyword evidence="9 19" id="KW-0808">Transferase</keyword>
<evidence type="ECO:0000256" key="8">
    <source>
        <dbReference type="ARBA" id="ARBA00022573"/>
    </source>
</evidence>